<organism evidence="1 2">
    <name type="scientific">Duganella fentianensis</name>
    <dbReference type="NCBI Taxonomy" id="2692177"/>
    <lineage>
        <taxon>Bacteria</taxon>
        <taxon>Pseudomonadati</taxon>
        <taxon>Pseudomonadota</taxon>
        <taxon>Betaproteobacteria</taxon>
        <taxon>Burkholderiales</taxon>
        <taxon>Oxalobacteraceae</taxon>
        <taxon>Telluria group</taxon>
        <taxon>Duganella</taxon>
    </lineage>
</organism>
<comment type="caution">
    <text evidence="1">The sequence shown here is derived from an EMBL/GenBank/DDBJ whole genome shotgun (WGS) entry which is preliminary data.</text>
</comment>
<protein>
    <submittedName>
        <fullName evidence="1">Uncharacterized protein</fullName>
    </submittedName>
</protein>
<evidence type="ECO:0000313" key="2">
    <source>
        <dbReference type="Proteomes" id="UP000444316"/>
    </source>
</evidence>
<reference evidence="1" key="1">
    <citation type="submission" date="2019-12" db="EMBL/GenBank/DDBJ databases">
        <title>Novel species isolated from a subtropical stream in China.</title>
        <authorList>
            <person name="Lu H."/>
        </authorList>
    </citation>
    <scope>NUCLEOTIDE SEQUENCE [LARGE SCALE GENOMIC DNA]</scope>
    <source>
        <strain evidence="1">FT93W</strain>
    </source>
</reference>
<dbReference type="AlphaFoldDB" id="A0A845I2C0"/>
<evidence type="ECO:0000313" key="1">
    <source>
        <dbReference type="EMBL" id="MYN47443.1"/>
    </source>
</evidence>
<name>A0A845I2C0_9BURK</name>
<proteinExistence type="predicted"/>
<dbReference type="EMBL" id="WWCL01000005">
    <property type="protein sequence ID" value="MYN47443.1"/>
    <property type="molecule type" value="Genomic_DNA"/>
</dbReference>
<sequence>MTYMKKVGRTAHEFLRVQAKKIADSYRPVFECTEESYCPNPDDNPEDQIFISHRHALGCLLSELDTFAQHGEFTPRIDMKKFDMREKARMLNANGWRRVDILQHLMEQYSVSQSVAERAIRKKSAKHS</sequence>
<keyword evidence="2" id="KW-1185">Reference proteome</keyword>
<accession>A0A845I2C0</accession>
<dbReference type="RefSeq" id="WP_161036852.1">
    <property type="nucleotide sequence ID" value="NZ_WWCL01000005.1"/>
</dbReference>
<gene>
    <name evidence="1" type="ORF">GTP23_20570</name>
</gene>
<dbReference type="Proteomes" id="UP000444316">
    <property type="component" value="Unassembled WGS sequence"/>
</dbReference>